<evidence type="ECO:0000313" key="3">
    <source>
        <dbReference type="Proteomes" id="UP000824208"/>
    </source>
</evidence>
<comment type="caution">
    <text evidence="2">The sequence shown here is derived from an EMBL/GenBank/DDBJ whole genome shotgun (WGS) entry which is preliminary data.</text>
</comment>
<dbReference type="NCBIfam" id="TIGR04086">
    <property type="entry name" value="TIGR04086_membr"/>
    <property type="match status" value="1"/>
</dbReference>
<reference evidence="2" key="1">
    <citation type="journal article" date="2021" name="PeerJ">
        <title>Extensive microbial diversity within the chicken gut microbiome revealed by metagenomics and culture.</title>
        <authorList>
            <person name="Gilroy R."/>
            <person name="Ravi A."/>
            <person name="Getino M."/>
            <person name="Pursley I."/>
            <person name="Horton D.L."/>
            <person name="Alikhan N.F."/>
            <person name="Baker D."/>
            <person name="Gharbi K."/>
            <person name="Hall N."/>
            <person name="Watson M."/>
            <person name="Adriaenssens E.M."/>
            <person name="Foster-Nyarko E."/>
            <person name="Jarju S."/>
            <person name="Secka A."/>
            <person name="Antonio M."/>
            <person name="Oren A."/>
            <person name="Chaudhuri R.R."/>
            <person name="La Ragione R."/>
            <person name="Hildebrand F."/>
            <person name="Pallen M.J."/>
        </authorList>
    </citation>
    <scope>NUCLEOTIDE SEQUENCE</scope>
    <source>
        <strain evidence="2">CHK189-11263</strain>
    </source>
</reference>
<dbReference type="Proteomes" id="UP000824208">
    <property type="component" value="Unassembled WGS sequence"/>
</dbReference>
<dbReference type="InterPro" id="IPR023804">
    <property type="entry name" value="DUF3792_TM"/>
</dbReference>
<proteinExistence type="predicted"/>
<organism evidence="2 3">
    <name type="scientific">Candidatus Flavonifractor intestinipullorum</name>
    <dbReference type="NCBI Taxonomy" id="2838587"/>
    <lineage>
        <taxon>Bacteria</taxon>
        <taxon>Bacillati</taxon>
        <taxon>Bacillota</taxon>
        <taxon>Clostridia</taxon>
        <taxon>Eubacteriales</taxon>
        <taxon>Oscillospiraceae</taxon>
        <taxon>Flavonifractor</taxon>
    </lineage>
</organism>
<accession>A0A9D2MCG4</accession>
<feature type="transmembrane region" description="Helical" evidence="1">
    <location>
        <begin position="62"/>
        <end position="83"/>
    </location>
</feature>
<name>A0A9D2MCG4_9FIRM</name>
<keyword evidence="1" id="KW-0472">Membrane</keyword>
<evidence type="ECO:0000256" key="1">
    <source>
        <dbReference type="SAM" id="Phobius"/>
    </source>
</evidence>
<reference evidence="2" key="2">
    <citation type="submission" date="2021-04" db="EMBL/GenBank/DDBJ databases">
        <authorList>
            <person name="Gilroy R."/>
        </authorList>
    </citation>
    <scope>NUCLEOTIDE SEQUENCE</scope>
    <source>
        <strain evidence="2">CHK189-11263</strain>
    </source>
</reference>
<keyword evidence="1" id="KW-1133">Transmembrane helix</keyword>
<sequence length="123" mass="12111">MWVLLGGAAAFAVALLVLLGASFAISAGAVGEELGGRITVAACVLGAFCGGMLAVGRCGARALPVGVATGAAFFLILLTIGVLAFQSAPQEGRGVLLLCACLCGGAGAGLAGRLIRPKKKRRK</sequence>
<gene>
    <name evidence="2" type="ORF">H9714_07910</name>
</gene>
<dbReference type="EMBL" id="DWYC01000069">
    <property type="protein sequence ID" value="HJB57461.1"/>
    <property type="molecule type" value="Genomic_DNA"/>
</dbReference>
<keyword evidence="1" id="KW-0812">Transmembrane</keyword>
<feature type="transmembrane region" description="Helical" evidence="1">
    <location>
        <begin position="95"/>
        <end position="115"/>
    </location>
</feature>
<protein>
    <submittedName>
        <fullName evidence="2">TIGR04086 family membrane protein</fullName>
    </submittedName>
</protein>
<feature type="transmembrane region" description="Helical" evidence="1">
    <location>
        <begin position="34"/>
        <end position="55"/>
    </location>
</feature>
<dbReference type="AlphaFoldDB" id="A0A9D2MCG4"/>
<dbReference type="Pfam" id="PF12670">
    <property type="entry name" value="DUF3792"/>
    <property type="match status" value="1"/>
</dbReference>
<evidence type="ECO:0000313" key="2">
    <source>
        <dbReference type="EMBL" id="HJB57461.1"/>
    </source>
</evidence>